<protein>
    <submittedName>
        <fullName evidence="2">Uncharacterized protein</fullName>
    </submittedName>
</protein>
<sequence length="198" mass="20068">MRISVGGHAAVVAVAGVVLAGAAPLAAQVTQGGERGVVVLRAQPLAAAEPTSAPAVVATPVPPPMPGGPAPSPMFKPCPRPFPATAATLGTSGFDKAVTRALRAKPAVAVVDVAAPFAVGDAPPAALTPWLSQVKASGGLVSADEYCRDSRGMFGWIGRMVRAVRGVSYAAADGYDAVLHVDGLDQKVTQVEFRRRTP</sequence>
<keyword evidence="1" id="KW-0732">Signal</keyword>
<reference evidence="2 3" key="1">
    <citation type="submission" date="2020-03" db="EMBL/GenBank/DDBJ databases">
        <authorList>
            <person name="Wang L."/>
            <person name="He N."/>
            <person name="Li Y."/>
            <person name="Fang Y."/>
            <person name="Zhang F."/>
        </authorList>
    </citation>
    <scope>NUCLEOTIDE SEQUENCE [LARGE SCALE GENOMIC DNA]</scope>
    <source>
        <strain evidence="2 3">36D10-4-7</strain>
    </source>
</reference>
<accession>A0ABX1CLM3</accession>
<gene>
    <name evidence="2" type="ORF">HBH26_09815</name>
</gene>
<proteinExistence type="predicted"/>
<feature type="signal peptide" evidence="1">
    <location>
        <begin position="1"/>
        <end position="22"/>
    </location>
</feature>
<evidence type="ECO:0000313" key="3">
    <source>
        <dbReference type="Proteomes" id="UP000732399"/>
    </source>
</evidence>
<dbReference type="EMBL" id="JAAVJH010000005">
    <property type="protein sequence ID" value="NJR78882.1"/>
    <property type="molecule type" value="Genomic_DNA"/>
</dbReference>
<dbReference type="Proteomes" id="UP000732399">
    <property type="component" value="Unassembled WGS sequence"/>
</dbReference>
<evidence type="ECO:0000313" key="2">
    <source>
        <dbReference type="EMBL" id="NJR78882.1"/>
    </source>
</evidence>
<dbReference type="RefSeq" id="WP_168134418.1">
    <property type="nucleotide sequence ID" value="NZ_JAAVJH010000005.1"/>
</dbReference>
<comment type="caution">
    <text evidence="2">The sequence shown here is derived from an EMBL/GenBank/DDBJ whole genome shotgun (WGS) entry which is preliminary data.</text>
</comment>
<keyword evidence="3" id="KW-1185">Reference proteome</keyword>
<evidence type="ECO:0000256" key="1">
    <source>
        <dbReference type="SAM" id="SignalP"/>
    </source>
</evidence>
<feature type="chain" id="PRO_5045932258" evidence="1">
    <location>
        <begin position="23"/>
        <end position="198"/>
    </location>
</feature>
<organism evidence="2 3">
    <name type="scientific">Sphingomonas corticis</name>
    <dbReference type="NCBI Taxonomy" id="2722791"/>
    <lineage>
        <taxon>Bacteria</taxon>
        <taxon>Pseudomonadati</taxon>
        <taxon>Pseudomonadota</taxon>
        <taxon>Alphaproteobacteria</taxon>
        <taxon>Sphingomonadales</taxon>
        <taxon>Sphingomonadaceae</taxon>
        <taxon>Sphingomonas</taxon>
    </lineage>
</organism>
<name>A0ABX1CLM3_9SPHN</name>